<keyword evidence="1" id="KW-1133">Transmembrane helix</keyword>
<feature type="transmembrane region" description="Helical" evidence="1">
    <location>
        <begin position="29"/>
        <end position="49"/>
    </location>
</feature>
<protein>
    <submittedName>
        <fullName evidence="2">Ferredoxin</fullName>
    </submittedName>
</protein>
<dbReference type="AlphaFoldDB" id="A0A9X2VGR3"/>
<feature type="transmembrane region" description="Helical" evidence="1">
    <location>
        <begin position="163"/>
        <end position="184"/>
    </location>
</feature>
<reference evidence="2" key="1">
    <citation type="submission" date="2022-08" db="EMBL/GenBank/DDBJ databases">
        <authorList>
            <person name="Tistechok S."/>
            <person name="Samborskyy M."/>
            <person name="Roman I."/>
        </authorList>
    </citation>
    <scope>NUCLEOTIDE SEQUENCE</scope>
    <source>
        <strain evidence="2">DSM 103496</strain>
    </source>
</reference>
<evidence type="ECO:0000313" key="2">
    <source>
        <dbReference type="EMBL" id="MCS7476261.1"/>
    </source>
</evidence>
<dbReference type="Proteomes" id="UP001141259">
    <property type="component" value="Unassembled WGS sequence"/>
</dbReference>
<feature type="transmembrane region" description="Helical" evidence="1">
    <location>
        <begin position="103"/>
        <end position="127"/>
    </location>
</feature>
<organism evidence="2 3">
    <name type="scientific">Umezawaea endophytica</name>
    <dbReference type="NCBI Taxonomy" id="1654476"/>
    <lineage>
        <taxon>Bacteria</taxon>
        <taxon>Bacillati</taxon>
        <taxon>Actinomycetota</taxon>
        <taxon>Actinomycetes</taxon>
        <taxon>Pseudonocardiales</taxon>
        <taxon>Pseudonocardiaceae</taxon>
        <taxon>Umezawaea</taxon>
    </lineage>
</organism>
<dbReference type="Pfam" id="PF13370">
    <property type="entry name" value="Fer4_13"/>
    <property type="match status" value="1"/>
</dbReference>
<feature type="transmembrane region" description="Helical" evidence="1">
    <location>
        <begin position="139"/>
        <end position="157"/>
    </location>
</feature>
<gene>
    <name evidence="2" type="ORF">NZH93_05305</name>
</gene>
<proteinExistence type="predicted"/>
<name>A0A9X2VGR3_9PSEU</name>
<sequence length="297" mass="31870">MNAHIVQTVVAATSYDAGVRAVSALSARMAYVAMCLTLCWGVLTATGWVHRLTGRQALRGGHIVLATFTLATGLTHGLAFLLLDSGGLGFLQVVLPFVDGGLARHALGIVGLELMIAVAITAGLHRVLETSQWVNFHRFSYVGVWLVAMHSWLGAAANGSVSTLWLGGITLLAPAITLTILRFLPPEHLARIGLVDTPHVVVDNSPAPEEPTPVVDPRNPQSATVRTEVKDKIAVSVDHQRCHHYGICASQAPKVFRLLEDGRLRYAKNPEASQTPLVEAAAHACPMRAIKMNRVVE</sequence>
<evidence type="ECO:0000256" key="1">
    <source>
        <dbReference type="SAM" id="Phobius"/>
    </source>
</evidence>
<dbReference type="Gene3D" id="3.30.70.20">
    <property type="match status" value="1"/>
</dbReference>
<dbReference type="SUPFAM" id="SSF54862">
    <property type="entry name" value="4Fe-4S ferredoxins"/>
    <property type="match status" value="1"/>
</dbReference>
<comment type="caution">
    <text evidence="2">The sequence shown here is derived from an EMBL/GenBank/DDBJ whole genome shotgun (WGS) entry which is preliminary data.</text>
</comment>
<keyword evidence="1" id="KW-0472">Membrane</keyword>
<keyword evidence="3" id="KW-1185">Reference proteome</keyword>
<evidence type="ECO:0000313" key="3">
    <source>
        <dbReference type="Proteomes" id="UP001141259"/>
    </source>
</evidence>
<accession>A0A9X2VGR3</accession>
<feature type="transmembrane region" description="Helical" evidence="1">
    <location>
        <begin position="61"/>
        <end position="83"/>
    </location>
</feature>
<keyword evidence="1" id="KW-0812">Transmembrane</keyword>
<dbReference type="EMBL" id="JANYMP010000002">
    <property type="protein sequence ID" value="MCS7476261.1"/>
    <property type="molecule type" value="Genomic_DNA"/>
</dbReference>